<feature type="transmembrane region" description="Helical" evidence="2">
    <location>
        <begin position="116"/>
        <end position="137"/>
    </location>
</feature>
<dbReference type="AlphaFoldDB" id="A0A0D2JSJ6"/>
<feature type="region of interest" description="Disordered" evidence="1">
    <location>
        <begin position="1"/>
        <end position="56"/>
    </location>
</feature>
<feature type="compositionally biased region" description="Basic and acidic residues" evidence="1">
    <location>
        <begin position="253"/>
        <end position="266"/>
    </location>
</feature>
<protein>
    <recommendedName>
        <fullName evidence="3">SMODS and SLOG-associating 2TM effector domain-containing protein</fullName>
    </recommendedName>
</protein>
<dbReference type="GeneID" id="27713434"/>
<accession>A0A0D2JSJ6</accession>
<dbReference type="RefSeq" id="XP_016630545.1">
    <property type="nucleotide sequence ID" value="XM_016778185.1"/>
</dbReference>
<feature type="compositionally biased region" description="Low complexity" evidence="1">
    <location>
        <begin position="38"/>
        <end position="50"/>
    </location>
</feature>
<dbReference type="Pfam" id="PF18142">
    <property type="entry name" value="SLATT_fungal"/>
    <property type="match status" value="1"/>
</dbReference>
<keyword evidence="2" id="KW-1133">Transmembrane helix</keyword>
<evidence type="ECO:0000256" key="1">
    <source>
        <dbReference type="SAM" id="MobiDB-lite"/>
    </source>
</evidence>
<dbReference type="Proteomes" id="UP000053411">
    <property type="component" value="Unassembled WGS sequence"/>
</dbReference>
<keyword evidence="2" id="KW-0812">Transmembrane</keyword>
<name>A0A0D2JSJ6_9EURO</name>
<dbReference type="PANTHER" id="PTHR38793:SF3">
    <property type="entry name" value="SMODS AND SLOG-ASSOCIATING 2TM EFFECTOR DOMAIN-CONTAINING PROTEIN"/>
    <property type="match status" value="1"/>
</dbReference>
<dbReference type="OrthoDB" id="4472872at2759"/>
<gene>
    <name evidence="4" type="ORF">Z520_07688</name>
</gene>
<feature type="compositionally biased region" description="Polar residues" evidence="1">
    <location>
        <begin position="17"/>
        <end position="34"/>
    </location>
</feature>
<evidence type="ECO:0000256" key="2">
    <source>
        <dbReference type="SAM" id="Phobius"/>
    </source>
</evidence>
<sequence>MSQDSHSPLVGDMKSIATATNAQIDSSARSSYANADNGGSSPGSSQSNGSMDKRSLFRQRVGIKPETGASSPDAVLHLEKNPAAKTQNAIYPNNSSSATESKKHTRTKLDFTTSSCASRTAMLWLQIGIGATVTALGTTNSNAARIAITLLGAINTVIAGFLTFLKSRNQPNRALQFRNGLRGVYEDLWQVDAEMLSGKPDIDVDTKVDDLWKKYKEVTAEAEANYPDLWVSLGKLIKPADADKHPSTQLKDASPKEDGEEEKKSSSEVVMPKTRA</sequence>
<evidence type="ECO:0000259" key="3">
    <source>
        <dbReference type="Pfam" id="PF18142"/>
    </source>
</evidence>
<dbReference type="PANTHER" id="PTHR38793">
    <property type="entry name" value="SLATT_FUNGAL DOMAIN-CONTAINING PROTEIN-RELATED"/>
    <property type="match status" value="1"/>
</dbReference>
<dbReference type="VEuPathDB" id="FungiDB:Z520_07688"/>
<feature type="compositionally biased region" description="Polar residues" evidence="1">
    <location>
        <begin position="84"/>
        <end position="99"/>
    </location>
</feature>
<evidence type="ECO:0000313" key="5">
    <source>
        <dbReference type="Proteomes" id="UP000053411"/>
    </source>
</evidence>
<dbReference type="InterPro" id="IPR041622">
    <property type="entry name" value="SLATT_fungi"/>
</dbReference>
<reference evidence="4 5" key="1">
    <citation type="submission" date="2015-01" db="EMBL/GenBank/DDBJ databases">
        <title>The Genome Sequence of Fonsecaea multimorphosa CBS 102226.</title>
        <authorList>
            <consortium name="The Broad Institute Genomics Platform"/>
            <person name="Cuomo C."/>
            <person name="de Hoog S."/>
            <person name="Gorbushina A."/>
            <person name="Stielow B."/>
            <person name="Teixiera M."/>
            <person name="Abouelleil A."/>
            <person name="Chapman S.B."/>
            <person name="Priest M."/>
            <person name="Young S.K."/>
            <person name="Wortman J."/>
            <person name="Nusbaum C."/>
            <person name="Birren B."/>
        </authorList>
    </citation>
    <scope>NUCLEOTIDE SEQUENCE [LARGE SCALE GENOMIC DNA]</scope>
    <source>
        <strain evidence="4 5">CBS 102226</strain>
    </source>
</reference>
<dbReference type="NCBIfam" id="NF033635">
    <property type="entry name" value="SLATT_fungal"/>
    <property type="match status" value="1"/>
</dbReference>
<feature type="region of interest" description="Disordered" evidence="1">
    <location>
        <begin position="240"/>
        <end position="276"/>
    </location>
</feature>
<keyword evidence="2" id="KW-0472">Membrane</keyword>
<proteinExistence type="predicted"/>
<dbReference type="EMBL" id="KN848077">
    <property type="protein sequence ID" value="KIX96422.1"/>
    <property type="molecule type" value="Genomic_DNA"/>
</dbReference>
<keyword evidence="5" id="KW-1185">Reference proteome</keyword>
<organism evidence="4 5">
    <name type="scientific">Fonsecaea multimorphosa CBS 102226</name>
    <dbReference type="NCBI Taxonomy" id="1442371"/>
    <lineage>
        <taxon>Eukaryota</taxon>
        <taxon>Fungi</taxon>
        <taxon>Dikarya</taxon>
        <taxon>Ascomycota</taxon>
        <taxon>Pezizomycotina</taxon>
        <taxon>Eurotiomycetes</taxon>
        <taxon>Chaetothyriomycetidae</taxon>
        <taxon>Chaetothyriales</taxon>
        <taxon>Herpotrichiellaceae</taxon>
        <taxon>Fonsecaea</taxon>
    </lineage>
</organism>
<feature type="domain" description="SMODS and SLOG-associating 2TM effector" evidence="3">
    <location>
        <begin position="116"/>
        <end position="220"/>
    </location>
</feature>
<evidence type="ECO:0000313" key="4">
    <source>
        <dbReference type="EMBL" id="KIX96422.1"/>
    </source>
</evidence>
<feature type="transmembrane region" description="Helical" evidence="2">
    <location>
        <begin position="143"/>
        <end position="165"/>
    </location>
</feature>
<feature type="region of interest" description="Disordered" evidence="1">
    <location>
        <begin position="83"/>
        <end position="107"/>
    </location>
</feature>